<accession>X6N230</accession>
<name>X6N230_RETFI</name>
<sequence length="150" mass="16652">MSGEGWDATDEFTDQVNVDDDEAMKDTLAQEGNDDFTGDADDGWNDDGGDAGWDDFEDGETKKSVHDMKQPQSDFHIDNKIPTVTVEAITNNCVEINMIPLFSAVPDLKSRARIGAVIGIKIEKLSNITQEQLEVWNITPEYPYIGIKVL</sequence>
<feature type="compositionally biased region" description="Basic and acidic residues" evidence="1">
    <location>
        <begin position="59"/>
        <end position="74"/>
    </location>
</feature>
<evidence type="ECO:0000256" key="1">
    <source>
        <dbReference type="SAM" id="MobiDB-lite"/>
    </source>
</evidence>
<dbReference type="Proteomes" id="UP000023152">
    <property type="component" value="Unassembled WGS sequence"/>
</dbReference>
<evidence type="ECO:0000313" key="3">
    <source>
        <dbReference type="Proteomes" id="UP000023152"/>
    </source>
</evidence>
<dbReference type="EMBL" id="ASPP01012888">
    <property type="protein sequence ID" value="ETO20146.1"/>
    <property type="molecule type" value="Genomic_DNA"/>
</dbReference>
<keyword evidence="3" id="KW-1185">Reference proteome</keyword>
<feature type="compositionally biased region" description="Acidic residues" evidence="1">
    <location>
        <begin position="32"/>
        <end position="58"/>
    </location>
</feature>
<feature type="non-terminal residue" evidence="2">
    <location>
        <position position="150"/>
    </location>
</feature>
<gene>
    <name evidence="2" type="ORF">RFI_17071</name>
</gene>
<protein>
    <submittedName>
        <fullName evidence="2">Uncharacterized protein</fullName>
    </submittedName>
</protein>
<proteinExistence type="predicted"/>
<comment type="caution">
    <text evidence="2">The sequence shown here is derived from an EMBL/GenBank/DDBJ whole genome shotgun (WGS) entry which is preliminary data.</text>
</comment>
<feature type="compositionally biased region" description="Acidic residues" evidence="1">
    <location>
        <begin position="7"/>
        <end position="23"/>
    </location>
</feature>
<evidence type="ECO:0000313" key="2">
    <source>
        <dbReference type="EMBL" id="ETO20146.1"/>
    </source>
</evidence>
<organism evidence="2 3">
    <name type="scientific">Reticulomyxa filosa</name>
    <dbReference type="NCBI Taxonomy" id="46433"/>
    <lineage>
        <taxon>Eukaryota</taxon>
        <taxon>Sar</taxon>
        <taxon>Rhizaria</taxon>
        <taxon>Retaria</taxon>
        <taxon>Foraminifera</taxon>
        <taxon>Monothalamids</taxon>
        <taxon>Reticulomyxidae</taxon>
        <taxon>Reticulomyxa</taxon>
    </lineage>
</organism>
<reference evidence="2 3" key="1">
    <citation type="journal article" date="2013" name="Curr. Biol.">
        <title>The Genome of the Foraminiferan Reticulomyxa filosa.</title>
        <authorList>
            <person name="Glockner G."/>
            <person name="Hulsmann N."/>
            <person name="Schleicher M."/>
            <person name="Noegel A.A."/>
            <person name="Eichinger L."/>
            <person name="Gallinger C."/>
            <person name="Pawlowski J."/>
            <person name="Sierra R."/>
            <person name="Euteneuer U."/>
            <person name="Pillet L."/>
            <person name="Moustafa A."/>
            <person name="Platzer M."/>
            <person name="Groth M."/>
            <person name="Szafranski K."/>
            <person name="Schliwa M."/>
        </authorList>
    </citation>
    <scope>NUCLEOTIDE SEQUENCE [LARGE SCALE GENOMIC DNA]</scope>
</reference>
<dbReference type="AlphaFoldDB" id="X6N230"/>
<feature type="region of interest" description="Disordered" evidence="1">
    <location>
        <begin position="1"/>
        <end position="74"/>
    </location>
</feature>